<evidence type="ECO:0000313" key="1">
    <source>
        <dbReference type="EMBL" id="CAG8796793.1"/>
    </source>
</evidence>
<sequence>GPKWKQVKVTDIFVVSIPEHVLMLGNSWFQENAMKVDFPNKTLTLLDGT</sequence>
<dbReference type="AlphaFoldDB" id="A0A9N9JW32"/>
<dbReference type="Proteomes" id="UP000789396">
    <property type="component" value="Unassembled WGS sequence"/>
</dbReference>
<reference evidence="1" key="1">
    <citation type="submission" date="2021-06" db="EMBL/GenBank/DDBJ databases">
        <authorList>
            <person name="Kallberg Y."/>
            <person name="Tangrot J."/>
            <person name="Rosling A."/>
        </authorList>
    </citation>
    <scope>NUCLEOTIDE SEQUENCE</scope>
    <source>
        <strain evidence="1">IN212</strain>
    </source>
</reference>
<gene>
    <name evidence="1" type="ORF">RFULGI_LOCUS17309</name>
</gene>
<name>A0A9N9JW32_9GLOM</name>
<feature type="non-terminal residue" evidence="1">
    <location>
        <position position="49"/>
    </location>
</feature>
<proteinExistence type="predicted"/>
<feature type="non-terminal residue" evidence="1">
    <location>
        <position position="1"/>
    </location>
</feature>
<dbReference type="EMBL" id="CAJVPZ010067142">
    <property type="protein sequence ID" value="CAG8796793.1"/>
    <property type="molecule type" value="Genomic_DNA"/>
</dbReference>
<accession>A0A9N9JW32</accession>
<evidence type="ECO:0000313" key="2">
    <source>
        <dbReference type="Proteomes" id="UP000789396"/>
    </source>
</evidence>
<dbReference type="OrthoDB" id="2385471at2759"/>
<keyword evidence="2" id="KW-1185">Reference proteome</keyword>
<organism evidence="1 2">
    <name type="scientific">Racocetra fulgida</name>
    <dbReference type="NCBI Taxonomy" id="60492"/>
    <lineage>
        <taxon>Eukaryota</taxon>
        <taxon>Fungi</taxon>
        <taxon>Fungi incertae sedis</taxon>
        <taxon>Mucoromycota</taxon>
        <taxon>Glomeromycotina</taxon>
        <taxon>Glomeromycetes</taxon>
        <taxon>Diversisporales</taxon>
        <taxon>Gigasporaceae</taxon>
        <taxon>Racocetra</taxon>
    </lineage>
</organism>
<protein>
    <submittedName>
        <fullName evidence="1">10726_t:CDS:1</fullName>
    </submittedName>
</protein>
<comment type="caution">
    <text evidence="1">The sequence shown here is derived from an EMBL/GenBank/DDBJ whole genome shotgun (WGS) entry which is preliminary data.</text>
</comment>